<proteinExistence type="predicted"/>
<comment type="caution">
    <text evidence="1">The sequence shown here is derived from an EMBL/GenBank/DDBJ whole genome shotgun (WGS) entry which is preliminary data.</text>
</comment>
<sequence>MRVLLHDTQMNFEKFSEQVEGLIKDVQKTEQGIKTTNALFEKEHDNLMGDIIDLGLAALLGTAETSF</sequence>
<reference evidence="1" key="1">
    <citation type="submission" date="2022-06" db="EMBL/GenBank/DDBJ databases">
        <title>Genome Sequence of Candolleomyces eurysporus.</title>
        <authorList>
            <person name="Buettner E."/>
        </authorList>
    </citation>
    <scope>NUCLEOTIDE SEQUENCE</scope>
    <source>
        <strain evidence="1">VTCC 930004</strain>
    </source>
</reference>
<organism evidence="1 2">
    <name type="scientific">Candolleomyces eurysporus</name>
    <dbReference type="NCBI Taxonomy" id="2828524"/>
    <lineage>
        <taxon>Eukaryota</taxon>
        <taxon>Fungi</taxon>
        <taxon>Dikarya</taxon>
        <taxon>Basidiomycota</taxon>
        <taxon>Agaricomycotina</taxon>
        <taxon>Agaricomycetes</taxon>
        <taxon>Agaricomycetidae</taxon>
        <taxon>Agaricales</taxon>
        <taxon>Agaricineae</taxon>
        <taxon>Psathyrellaceae</taxon>
        <taxon>Candolleomyces</taxon>
    </lineage>
</organism>
<evidence type="ECO:0000313" key="1">
    <source>
        <dbReference type="EMBL" id="KAJ2934368.1"/>
    </source>
</evidence>
<name>A0A9W8JP19_9AGAR</name>
<gene>
    <name evidence="1" type="ORF">H1R20_g2735</name>
</gene>
<dbReference type="Proteomes" id="UP001140091">
    <property type="component" value="Unassembled WGS sequence"/>
</dbReference>
<evidence type="ECO:0000313" key="2">
    <source>
        <dbReference type="Proteomes" id="UP001140091"/>
    </source>
</evidence>
<protein>
    <submittedName>
        <fullName evidence="1">Uncharacterized protein</fullName>
    </submittedName>
</protein>
<feature type="non-terminal residue" evidence="1">
    <location>
        <position position="67"/>
    </location>
</feature>
<dbReference type="OrthoDB" id="3270311at2759"/>
<dbReference type="AlphaFoldDB" id="A0A9W8JP19"/>
<accession>A0A9W8JP19</accession>
<dbReference type="EMBL" id="JANBPK010000719">
    <property type="protein sequence ID" value="KAJ2934368.1"/>
    <property type="molecule type" value="Genomic_DNA"/>
</dbReference>
<keyword evidence="2" id="KW-1185">Reference proteome</keyword>